<dbReference type="RefSeq" id="XP_001264461.1">
    <property type="nucleotide sequence ID" value="XM_001264460.1"/>
</dbReference>
<protein>
    <submittedName>
        <fullName evidence="2">Uncharacterized protein</fullName>
    </submittedName>
</protein>
<dbReference type="Proteomes" id="UP000006702">
    <property type="component" value="Unassembled WGS sequence"/>
</dbReference>
<dbReference type="OrthoDB" id="76567at2759"/>
<accession>A1D2C1</accession>
<dbReference type="STRING" id="331117.A1D2C1"/>
<organism evidence="2 3">
    <name type="scientific">Neosartorya fischeri (strain ATCC 1020 / DSM 3700 / CBS 544.65 / FGSC A1164 / JCM 1740 / NRRL 181 / WB 181)</name>
    <name type="common">Aspergillus fischerianus</name>
    <dbReference type="NCBI Taxonomy" id="331117"/>
    <lineage>
        <taxon>Eukaryota</taxon>
        <taxon>Fungi</taxon>
        <taxon>Dikarya</taxon>
        <taxon>Ascomycota</taxon>
        <taxon>Pezizomycotina</taxon>
        <taxon>Eurotiomycetes</taxon>
        <taxon>Eurotiomycetidae</taxon>
        <taxon>Eurotiales</taxon>
        <taxon>Aspergillaceae</taxon>
        <taxon>Aspergillus</taxon>
        <taxon>Aspergillus subgen. Fumigati</taxon>
    </lineage>
</organism>
<dbReference type="GeneID" id="4591266"/>
<proteinExistence type="predicted"/>
<feature type="compositionally biased region" description="Polar residues" evidence="1">
    <location>
        <begin position="11"/>
        <end position="20"/>
    </location>
</feature>
<gene>
    <name evidence="2" type="ORF">NFIA_012530</name>
</gene>
<dbReference type="VEuPathDB" id="FungiDB:NFIA_012530"/>
<feature type="region of interest" description="Disordered" evidence="1">
    <location>
        <begin position="1"/>
        <end position="27"/>
    </location>
</feature>
<dbReference type="KEGG" id="nfi:NFIA_012530"/>
<keyword evidence="3" id="KW-1185">Reference proteome</keyword>
<dbReference type="AlphaFoldDB" id="A1D2C1"/>
<reference evidence="3" key="1">
    <citation type="journal article" date="2008" name="PLoS Genet.">
        <title>Genomic islands in the pathogenic filamentous fungus Aspergillus fumigatus.</title>
        <authorList>
            <person name="Fedorova N.D."/>
            <person name="Khaldi N."/>
            <person name="Joardar V.S."/>
            <person name="Maiti R."/>
            <person name="Amedeo P."/>
            <person name="Anderson M.J."/>
            <person name="Crabtree J."/>
            <person name="Silva J.C."/>
            <person name="Badger J.H."/>
            <person name="Albarraq A."/>
            <person name="Angiuoli S."/>
            <person name="Bussey H."/>
            <person name="Bowyer P."/>
            <person name="Cotty P.J."/>
            <person name="Dyer P.S."/>
            <person name="Egan A."/>
            <person name="Galens K."/>
            <person name="Fraser-Liggett C.M."/>
            <person name="Haas B.J."/>
            <person name="Inman J.M."/>
            <person name="Kent R."/>
            <person name="Lemieux S."/>
            <person name="Malavazi I."/>
            <person name="Orvis J."/>
            <person name="Roemer T."/>
            <person name="Ronning C.M."/>
            <person name="Sundaram J.P."/>
            <person name="Sutton G."/>
            <person name="Turner G."/>
            <person name="Venter J.C."/>
            <person name="White O.R."/>
            <person name="Whitty B.R."/>
            <person name="Youngman P."/>
            <person name="Wolfe K.H."/>
            <person name="Goldman G.H."/>
            <person name="Wortman J.R."/>
            <person name="Jiang B."/>
            <person name="Denning D.W."/>
            <person name="Nierman W.C."/>
        </authorList>
    </citation>
    <scope>NUCLEOTIDE SEQUENCE [LARGE SCALE GENOMIC DNA]</scope>
    <source>
        <strain evidence="3">ATCC 1020 / DSM 3700 / CBS 544.65 / FGSC A1164 / JCM 1740 / NRRL 181 / WB 181</strain>
    </source>
</reference>
<sequence length="231" mass="25839">MAPPMSPRPPTNSRTRSLRSASVEASPRSSQQIFNEIVYKIPKIKEFTELIYEDINSEDGSLLCQSLIMLTELHDVHQRWAISSIVPWYARGLINLQENELLGSGAGTTFTGFAGRYQGSHKEPDFFFRADSLPFPSIVIEAGWSESFPHLRNDKDLWMHGCASVELVILLRWTKISGNRIKGTLEVWRRNGAGGLSVTEMVSILQSQVYDRKLILKGLANISSSGSSARK</sequence>
<dbReference type="OMA" id="ARIMPTH"/>
<dbReference type="HOGENOM" id="CLU_062454_2_0_1"/>
<evidence type="ECO:0000256" key="1">
    <source>
        <dbReference type="SAM" id="MobiDB-lite"/>
    </source>
</evidence>
<evidence type="ECO:0000313" key="2">
    <source>
        <dbReference type="EMBL" id="EAW22564.1"/>
    </source>
</evidence>
<evidence type="ECO:0000313" key="3">
    <source>
        <dbReference type="Proteomes" id="UP000006702"/>
    </source>
</evidence>
<dbReference type="EMBL" id="DS027688">
    <property type="protein sequence ID" value="EAW22564.1"/>
    <property type="molecule type" value="Genomic_DNA"/>
</dbReference>
<name>A1D2C1_NEOFI</name>
<feature type="compositionally biased region" description="Pro residues" evidence="1">
    <location>
        <begin position="1"/>
        <end position="10"/>
    </location>
</feature>